<proteinExistence type="predicted"/>
<accession>A0AC34GWS8</accession>
<protein>
    <submittedName>
        <fullName evidence="2">Transketolase-like pyrimidine-binding domain-containing protein</fullName>
    </submittedName>
</protein>
<dbReference type="WBParaSite" id="ES5_v2.g9072.t1">
    <property type="protein sequence ID" value="ES5_v2.g9072.t1"/>
    <property type="gene ID" value="ES5_v2.g9072"/>
</dbReference>
<name>A0AC34GWS8_9BILA</name>
<organism evidence="1 2">
    <name type="scientific">Panagrolaimus sp. ES5</name>
    <dbReference type="NCBI Taxonomy" id="591445"/>
    <lineage>
        <taxon>Eukaryota</taxon>
        <taxon>Metazoa</taxon>
        <taxon>Ecdysozoa</taxon>
        <taxon>Nematoda</taxon>
        <taxon>Chromadorea</taxon>
        <taxon>Rhabditida</taxon>
        <taxon>Tylenchina</taxon>
        <taxon>Panagrolaimomorpha</taxon>
        <taxon>Panagrolaimoidea</taxon>
        <taxon>Panagrolaimidae</taxon>
        <taxon>Panagrolaimus</taxon>
    </lineage>
</organism>
<sequence length="902" mass="102209">MGACLHKAATYLLPFACCCFYHSDSTTFGFVPERRSTFDPYVSKNITPEESQKLHLINAYRRYGYLKANLDPLKLFKPANIRELNPENYGLKLNDKNENDGVSVEKLVGQLEALYCGPIAVEFMHLNDWEERHWFSQMYEKFLSEDLSREDKQRVVKLMLKSQNFDNFLALKFPTLKRYGCEGAESMFAFFSELFEIAPQNEISDIVLCIAHRGRLNLLTELMEFPVVQMFRKAKGKPEFPPEVQGSGDVMSHFTSSFDYKTSEGNVHVTMLPNPSHLEAVNPVACGKARSKAAIKRLGDYGNEKDAAQQGDSILCLQVHGDGAFSGQGVVWETNLLSQCPHFRIGGSIHLITNNQIAFTAEAHIGRSSLHCTDIAKSLPAPVIHVNGDSPEDLVRATRLALAYRQRFRKDIFINLICYRRWGHNELDDPKFTQPHMYQKIEARESVPNLYVKQLIQHGDFSEDERENLIDDHTNALMKEFKEMDKAKPRAVHLLGNWKGMKQAPQQFTKWDTGVDINVLKYIGAKSVEYPKGSFNIHPHLKKTHCDARISKIKSGENIDWSTAEALAFGSILIEGNDIRLSGQDCGRATFSHRHVQLVDQKNDNVFIPLNNIHEEQKNFIEVANNPLSEEAVLGFEFGFSLENPKLLTIWEAQFGDTFIASAESKWLLQSGLVMNLPHGFDGAGPEHSSCRMERFLQLTDSREDQNPPDGDHINFHIANPTTSAQYFHLLRRQIVTPWRKPLVIVAPKILLRHSKAASTIHDFAPGTFFNPVLDDPTTSSDPSKIKKVVFTSGKHAYALMKERDEKKLHDTAIIRVEGLAPFPLDDLQKVLKRYGGARKFIWSQEEPRNAGAYNFISRRAENSLGISLAYAGRPELAWTATAIGEFHEKEHNQVIADTFSF</sequence>
<reference evidence="2" key="1">
    <citation type="submission" date="2022-11" db="UniProtKB">
        <authorList>
            <consortium name="WormBaseParasite"/>
        </authorList>
    </citation>
    <scope>IDENTIFICATION</scope>
</reference>
<evidence type="ECO:0000313" key="2">
    <source>
        <dbReference type="WBParaSite" id="ES5_v2.g9072.t1"/>
    </source>
</evidence>
<evidence type="ECO:0000313" key="1">
    <source>
        <dbReference type="Proteomes" id="UP000887579"/>
    </source>
</evidence>
<dbReference type="Proteomes" id="UP000887579">
    <property type="component" value="Unplaced"/>
</dbReference>